<protein>
    <submittedName>
        <fullName evidence="1">Uncharacterized protein</fullName>
    </submittedName>
</protein>
<proteinExistence type="predicted"/>
<name>A0A2G4EXS0_9CYAN</name>
<evidence type="ECO:0000313" key="2">
    <source>
        <dbReference type="Proteomes" id="UP000226442"/>
    </source>
</evidence>
<dbReference type="Proteomes" id="UP000226442">
    <property type="component" value="Unassembled WGS sequence"/>
</dbReference>
<accession>A0A2G4EXS0</accession>
<dbReference type="EMBL" id="NXIB02000136">
    <property type="protein sequence ID" value="PHX53957.1"/>
    <property type="molecule type" value="Genomic_DNA"/>
</dbReference>
<keyword evidence="2" id="KW-1185">Reference proteome</keyword>
<dbReference type="RefSeq" id="WP_096829318.1">
    <property type="nucleotide sequence ID" value="NZ_NXIB02000136.1"/>
</dbReference>
<comment type="caution">
    <text evidence="1">The sequence shown here is derived from an EMBL/GenBank/DDBJ whole genome shotgun (WGS) entry which is preliminary data.</text>
</comment>
<sequence>MKHEYKIKSFCVIFPLDWSLGSVEHHAVEAQRRDTNRYRHLPMHEAAYKYKFDRLWAGIPPQPPKNPQMFASKTTVAVSINQSDIMAIAWAIENLSEKSQI</sequence>
<organism evidence="1 2">
    <name type="scientific">Tychonema bourrellyi FEM_GT703</name>
    <dbReference type="NCBI Taxonomy" id="2040638"/>
    <lineage>
        <taxon>Bacteria</taxon>
        <taxon>Bacillati</taxon>
        <taxon>Cyanobacteriota</taxon>
        <taxon>Cyanophyceae</taxon>
        <taxon>Oscillatoriophycideae</taxon>
        <taxon>Oscillatoriales</taxon>
        <taxon>Microcoleaceae</taxon>
        <taxon>Tychonema</taxon>
    </lineage>
</organism>
<dbReference type="AlphaFoldDB" id="A0A2G4EXS0"/>
<reference evidence="1" key="1">
    <citation type="submission" date="2017-10" db="EMBL/GenBank/DDBJ databases">
        <title>Draft genome sequence of the planktic cyanobacteria Tychonema bourrellyi isolated from alpine lentic freshwater.</title>
        <authorList>
            <person name="Tett A."/>
            <person name="Armanini F."/>
            <person name="Asnicar F."/>
            <person name="Boscaini A."/>
            <person name="Pasolli E."/>
            <person name="Zolfo M."/>
            <person name="Donati C."/>
            <person name="Salmaso N."/>
            <person name="Segata N."/>
        </authorList>
    </citation>
    <scope>NUCLEOTIDE SEQUENCE</scope>
    <source>
        <strain evidence="1">FEM_GT703</strain>
    </source>
</reference>
<evidence type="ECO:0000313" key="1">
    <source>
        <dbReference type="EMBL" id="PHX53957.1"/>
    </source>
</evidence>
<gene>
    <name evidence="1" type="ORF">CP500_018705</name>
</gene>